<evidence type="ECO:0000313" key="6">
    <source>
        <dbReference type="Proteomes" id="UP001147695"/>
    </source>
</evidence>
<dbReference type="InterPro" id="IPR011333">
    <property type="entry name" value="SKP1/BTB/POZ_sf"/>
</dbReference>
<dbReference type="Pfam" id="PF00651">
    <property type="entry name" value="BTB"/>
    <property type="match status" value="1"/>
</dbReference>
<feature type="domain" description="BTB" evidence="4">
    <location>
        <begin position="910"/>
        <end position="981"/>
    </location>
</feature>
<dbReference type="EMBL" id="JAPZBQ010000005">
    <property type="protein sequence ID" value="KAJ5329738.1"/>
    <property type="molecule type" value="Genomic_DNA"/>
</dbReference>
<feature type="compositionally biased region" description="Low complexity" evidence="3">
    <location>
        <begin position="1346"/>
        <end position="1358"/>
    </location>
</feature>
<evidence type="ECO:0000256" key="1">
    <source>
        <dbReference type="ARBA" id="ARBA00022737"/>
    </source>
</evidence>
<feature type="compositionally biased region" description="Polar residues" evidence="3">
    <location>
        <begin position="1535"/>
        <end position="1555"/>
    </location>
</feature>
<dbReference type="PROSITE" id="PS50097">
    <property type="entry name" value="BTB"/>
    <property type="match status" value="1"/>
</dbReference>
<feature type="repeat" description="RCC1" evidence="2">
    <location>
        <begin position="404"/>
        <end position="464"/>
    </location>
</feature>
<feature type="compositionally biased region" description="Polar residues" evidence="3">
    <location>
        <begin position="1288"/>
        <end position="1297"/>
    </location>
</feature>
<evidence type="ECO:0000256" key="3">
    <source>
        <dbReference type="SAM" id="MobiDB-lite"/>
    </source>
</evidence>
<evidence type="ECO:0000256" key="2">
    <source>
        <dbReference type="PROSITE-ProRule" id="PRU00235"/>
    </source>
</evidence>
<feature type="compositionally biased region" description="Polar residues" evidence="3">
    <location>
        <begin position="1420"/>
        <end position="1433"/>
    </location>
</feature>
<dbReference type="InterPro" id="IPR000210">
    <property type="entry name" value="BTB/POZ_dom"/>
</dbReference>
<comment type="caution">
    <text evidence="5">The sequence shown here is derived from an EMBL/GenBank/DDBJ whole genome shotgun (WGS) entry which is preliminary data.</text>
</comment>
<dbReference type="Proteomes" id="UP001147695">
    <property type="component" value="Unassembled WGS sequence"/>
</dbReference>
<feature type="compositionally biased region" description="Polar residues" evidence="3">
    <location>
        <begin position="1489"/>
        <end position="1502"/>
    </location>
</feature>
<dbReference type="PANTHER" id="PTHR22872:SF2">
    <property type="entry name" value="INHIBITOR OF BRUTON TYROSINE KINASE"/>
    <property type="match status" value="1"/>
</dbReference>
<dbReference type="PRINTS" id="PR00633">
    <property type="entry name" value="RCCNDNSATION"/>
</dbReference>
<feature type="compositionally biased region" description="Polar residues" evidence="3">
    <location>
        <begin position="1262"/>
        <end position="1274"/>
    </location>
</feature>
<dbReference type="Gene3D" id="1.25.40.20">
    <property type="entry name" value="Ankyrin repeat-containing domain"/>
    <property type="match status" value="1"/>
</dbReference>
<protein>
    <recommendedName>
        <fullName evidence="4">BTB domain-containing protein</fullName>
    </recommendedName>
</protein>
<feature type="region of interest" description="Disordered" evidence="3">
    <location>
        <begin position="50"/>
        <end position="85"/>
    </location>
</feature>
<proteinExistence type="predicted"/>
<dbReference type="SUPFAM" id="SSF54695">
    <property type="entry name" value="POZ domain"/>
    <property type="match status" value="1"/>
</dbReference>
<organism evidence="5 6">
    <name type="scientific">Penicillium brevicompactum</name>
    <dbReference type="NCBI Taxonomy" id="5074"/>
    <lineage>
        <taxon>Eukaryota</taxon>
        <taxon>Fungi</taxon>
        <taxon>Dikarya</taxon>
        <taxon>Ascomycota</taxon>
        <taxon>Pezizomycotina</taxon>
        <taxon>Eurotiomycetes</taxon>
        <taxon>Eurotiomycetidae</taxon>
        <taxon>Eurotiales</taxon>
        <taxon>Aspergillaceae</taxon>
        <taxon>Penicillium</taxon>
    </lineage>
</organism>
<evidence type="ECO:0000313" key="5">
    <source>
        <dbReference type="EMBL" id="KAJ5329738.1"/>
    </source>
</evidence>
<sequence length="1618" mass="177649">MSSKLWEYFIYDDVDGFQRYLANATFAGPRAAGAGGASGAAANVSLKTASPGSTIASSPNPAKGKKALATSPDTPLPDRSTPQRGNVRLSRAAINARDHYGRTLLHHIASSRKPTASEFARSLLEVPSVDIYVQDAESGWTALHRALYAGNATIAQALMVRDMQDMTDISRAGNTNQSSGGLIKIKDREGYSPFDVYGRSISANDIRLSYEDFNREIPWADSDDPDSIADLRQGPEEWGTYIPEYILEGAFSVAADEVFALGSNKNLNLGLGDQDDRQFPERVSLKRPEHLLHRFYREYQEKIEKLGLEETVPKSDTPELPTLVREKPIKFKDVVMSKLHTAIITGDPESNLFMCGFGPGGRLGTGDESTRFTFTCIEKGGLEGKKVIAAALGQDHSLAITENGEIFSWGSNKFGQLGYNLPRTNNHGDVPMQLTPRQIFNPFKKELIFGAAASSIHSVVFSSSALYTFGKNEGQLGLVDSDARSLEKQTTPRRVGASLFTCPILMVSATDRATSVLLQNHDVWVFSSYGYSKLSFPLETRSRFIRNSFMATRYNNNIHHIQKIASGGNTICALSNTGEVFTVEVNQPDTPSALTSTTNPAKIRSSLSSPVRAWAVKKSHMAAEDVDVGQDGSIIICTTSGSAWKKERRTKKKQGASKDYKFSRIPGLCRAIAVRSNTFGAYAIAQRQCDLVKREIMVEPGTFVDDLLPMSPFLFPGYRDIEKVLDSELETTPVILSAGASMKKAILSSSEMESQFLPVRFDGMVWLTSSTSDLRIPVHEFLLAARSPILRNALLEFRESFSSSVPDVFAIEYGDDGHPQISIQNVDFMSVITLAFFMYTDQTLDGWLLTRKTSPHSVRFRQVRLDLIRIAEPLGLETLHISAMMMYELQKSLKSDLARALNQPSFFDTGDVVVQLKGTTIKVHSPLVCLRCPFFDTLFHGHAGGRWLESRKSSPTELVHVDLKHIDRSIFEFVLRYLYADTEEGLFGDVRTDDVDGFIDLVLDVTSAANELMIDRLSQICQKMLGRFVTIRNVCYLLNSLAPCSVTEFKDSALRYICENLEAMLANRYLEDLDSMLLTELDQACQENQSSTWRVSRVENSENSFRLKHPEIVAILEEDKRRRIDAMAIQSRLGHLESGEVRPRPTPNDKVASSPSVRKAKATSARESPIVGNSPMLKPRQSVGDLMFQMDDESPMSPGDSKGKSVRRGLKFAEGIPENRSYPDSPALGASIPEAESLGERNFLDDGLSSPQGNLLALGSPSDPTSAPWSSPMVTGSKKDLKEIMGEASQSRVSNLTLGMADRRESNAKSTSKMSQKERKKIQQEQLQEQLAAQKMKKDAPQNPWQKPQTSSPSTSSKLDPLPGQNASSSGPKQAQRSMTMRQTVAGTPPPKAKPVEVPTQAPRRSVSGHPQPSPHTKHSTSGPSAAPQSNQPTSPPPAIQSIRHIPRPDPIGMGSPSSGSYSLSTILLQQQSEKEAIREAATAKHNMQEIQAEQEFQQWWDQESRRVQGLQDPEPSAASESRTGKAGRGEKTPGTGSQRRQRGNKPTGNSSAPQDQRRVSAPSSGHASAKASPAGQPPTQPQKARGGKRPEGASGTANTRRGQNSSRAKGKDRLRSE</sequence>
<dbReference type="PANTHER" id="PTHR22872">
    <property type="entry name" value="BTK-BINDING PROTEIN-RELATED"/>
    <property type="match status" value="1"/>
</dbReference>
<reference evidence="5" key="2">
    <citation type="journal article" date="2023" name="IMA Fungus">
        <title>Comparative genomic study of the Penicillium genus elucidates a diverse pangenome and 15 lateral gene transfer events.</title>
        <authorList>
            <person name="Petersen C."/>
            <person name="Sorensen T."/>
            <person name="Nielsen M.R."/>
            <person name="Sondergaard T.E."/>
            <person name="Sorensen J.L."/>
            <person name="Fitzpatrick D.A."/>
            <person name="Frisvad J.C."/>
            <person name="Nielsen K.L."/>
        </authorList>
    </citation>
    <scope>NUCLEOTIDE SEQUENCE</scope>
    <source>
        <strain evidence="5">IBT 35673</strain>
    </source>
</reference>
<dbReference type="InterPro" id="IPR051625">
    <property type="entry name" value="Signaling_Regulatory_Domain"/>
</dbReference>
<dbReference type="CDD" id="cd18186">
    <property type="entry name" value="BTB_POZ_ZBTB_KLHL-like"/>
    <property type="match status" value="1"/>
</dbReference>
<feature type="compositionally biased region" description="Polar residues" evidence="3">
    <location>
        <begin position="1596"/>
        <end position="1608"/>
    </location>
</feature>
<feature type="compositionally biased region" description="Basic and acidic residues" evidence="3">
    <location>
        <begin position="1473"/>
        <end position="1483"/>
    </location>
</feature>
<dbReference type="SUPFAM" id="SSF50985">
    <property type="entry name" value="RCC1/BLIP-II"/>
    <property type="match status" value="1"/>
</dbReference>
<dbReference type="PROSITE" id="PS50012">
    <property type="entry name" value="RCC1_3"/>
    <property type="match status" value="2"/>
</dbReference>
<feature type="compositionally biased region" description="Polar residues" evidence="3">
    <location>
        <begin position="50"/>
        <end position="60"/>
    </location>
</feature>
<feature type="compositionally biased region" description="Low complexity" evidence="3">
    <location>
        <begin position="1324"/>
        <end position="1334"/>
    </location>
</feature>
<name>A0A9W9QCW1_PENBR</name>
<dbReference type="InterPro" id="IPR000408">
    <property type="entry name" value="Reg_chr_condens"/>
</dbReference>
<dbReference type="Gene3D" id="3.30.710.10">
    <property type="entry name" value="Potassium Channel Kv1.1, Chain A"/>
    <property type="match status" value="2"/>
</dbReference>
<feature type="region of interest" description="Disordered" evidence="3">
    <location>
        <begin position="1135"/>
        <end position="1180"/>
    </location>
</feature>
<accession>A0A9W9QCW1</accession>
<gene>
    <name evidence="5" type="ORF">N7452_010128</name>
</gene>
<dbReference type="InterPro" id="IPR036770">
    <property type="entry name" value="Ankyrin_rpt-contain_sf"/>
</dbReference>
<dbReference type="InterPro" id="IPR009091">
    <property type="entry name" value="RCC1/BLIP-II"/>
</dbReference>
<dbReference type="SUPFAM" id="SSF48403">
    <property type="entry name" value="Ankyrin repeat"/>
    <property type="match status" value="1"/>
</dbReference>
<feature type="repeat" description="RCC1" evidence="2">
    <location>
        <begin position="350"/>
        <end position="403"/>
    </location>
</feature>
<feature type="region of interest" description="Disordered" evidence="3">
    <location>
        <begin position="1237"/>
        <end position="1618"/>
    </location>
</feature>
<evidence type="ECO:0000259" key="4">
    <source>
        <dbReference type="PROSITE" id="PS50097"/>
    </source>
</evidence>
<dbReference type="Gene3D" id="2.130.10.30">
    <property type="entry name" value="Regulator of chromosome condensation 1/beta-lactamase-inhibitor protein II"/>
    <property type="match status" value="1"/>
</dbReference>
<keyword evidence="1" id="KW-0677">Repeat</keyword>
<feature type="compositionally biased region" description="Low complexity" evidence="3">
    <location>
        <begin position="1453"/>
        <end position="1465"/>
    </location>
</feature>
<feature type="compositionally biased region" description="Polar residues" evidence="3">
    <location>
        <begin position="1365"/>
        <end position="1386"/>
    </location>
</feature>
<dbReference type="Pfam" id="PF13540">
    <property type="entry name" value="RCC1_2"/>
    <property type="match status" value="1"/>
</dbReference>
<dbReference type="SMART" id="SM00225">
    <property type="entry name" value="BTB"/>
    <property type="match status" value="2"/>
</dbReference>
<reference evidence="5" key="1">
    <citation type="submission" date="2022-12" db="EMBL/GenBank/DDBJ databases">
        <authorList>
            <person name="Petersen C."/>
        </authorList>
    </citation>
    <scope>NUCLEOTIDE SEQUENCE</scope>
    <source>
        <strain evidence="5">IBT 35673</strain>
    </source>
</reference>